<organism evidence="2 3">
    <name type="scientific">Acidovorax soli</name>
    <dbReference type="NCBI Taxonomy" id="592050"/>
    <lineage>
        <taxon>Bacteria</taxon>
        <taxon>Pseudomonadati</taxon>
        <taxon>Pseudomonadota</taxon>
        <taxon>Betaproteobacteria</taxon>
        <taxon>Burkholderiales</taxon>
        <taxon>Comamonadaceae</taxon>
        <taxon>Acidovorax</taxon>
    </lineage>
</organism>
<dbReference type="EMBL" id="JACHLK010000015">
    <property type="protein sequence ID" value="MBB6562924.1"/>
    <property type="molecule type" value="Genomic_DNA"/>
</dbReference>
<reference evidence="2 3" key="1">
    <citation type="submission" date="2020-08" db="EMBL/GenBank/DDBJ databases">
        <title>Functional genomics of gut bacteria from endangered species of beetles.</title>
        <authorList>
            <person name="Carlos-Shanley C."/>
        </authorList>
    </citation>
    <scope>NUCLEOTIDE SEQUENCE [LARGE SCALE GENOMIC DNA]</scope>
    <source>
        <strain evidence="2 3">S00198</strain>
    </source>
</reference>
<keyword evidence="3" id="KW-1185">Reference proteome</keyword>
<feature type="region of interest" description="Disordered" evidence="1">
    <location>
        <begin position="1"/>
        <end position="21"/>
    </location>
</feature>
<dbReference type="RefSeq" id="WP_184863397.1">
    <property type="nucleotide sequence ID" value="NZ_JACHLK010000015.1"/>
</dbReference>
<gene>
    <name evidence="2" type="ORF">HNP48_005641</name>
</gene>
<dbReference type="Proteomes" id="UP000575083">
    <property type="component" value="Unassembled WGS sequence"/>
</dbReference>
<name>A0A7X0PJU6_9BURK</name>
<dbReference type="AlphaFoldDB" id="A0A7X0PJU6"/>
<proteinExistence type="predicted"/>
<protein>
    <recommendedName>
        <fullName evidence="4">Type III secretion system protein, YseE family</fullName>
    </recommendedName>
</protein>
<sequence>MKLLVPGVDRSLQASPGPLSDLEHALQGEHAAQAREQSLAALDAMEARLRSAAAAGLPPADYAVLRALQDACQAARETLTMPVRRL</sequence>
<evidence type="ECO:0000313" key="2">
    <source>
        <dbReference type="EMBL" id="MBB6562924.1"/>
    </source>
</evidence>
<accession>A0A7X0PJU6</accession>
<comment type="caution">
    <text evidence="2">The sequence shown here is derived from an EMBL/GenBank/DDBJ whole genome shotgun (WGS) entry which is preliminary data.</text>
</comment>
<evidence type="ECO:0000313" key="3">
    <source>
        <dbReference type="Proteomes" id="UP000575083"/>
    </source>
</evidence>
<evidence type="ECO:0000256" key="1">
    <source>
        <dbReference type="SAM" id="MobiDB-lite"/>
    </source>
</evidence>
<evidence type="ECO:0008006" key="4">
    <source>
        <dbReference type="Google" id="ProtNLM"/>
    </source>
</evidence>